<gene>
    <name evidence="3" type="ORF">BCF44_101262</name>
</gene>
<dbReference type="Proteomes" id="UP000256269">
    <property type="component" value="Unassembled WGS sequence"/>
</dbReference>
<organism evidence="3 4">
    <name type="scientific">Kutzneria buriramensis</name>
    <dbReference type="NCBI Taxonomy" id="1045776"/>
    <lineage>
        <taxon>Bacteria</taxon>
        <taxon>Bacillati</taxon>
        <taxon>Actinomycetota</taxon>
        <taxon>Actinomycetes</taxon>
        <taxon>Pseudonocardiales</taxon>
        <taxon>Pseudonocardiaceae</taxon>
        <taxon>Kutzneria</taxon>
    </lineage>
</organism>
<feature type="signal peptide" evidence="1">
    <location>
        <begin position="1"/>
        <end position="22"/>
    </location>
</feature>
<dbReference type="Gene3D" id="3.20.20.370">
    <property type="entry name" value="Glycoside hydrolase/deacetylase"/>
    <property type="match status" value="1"/>
</dbReference>
<feature type="domain" description="NodB homology" evidence="2">
    <location>
        <begin position="42"/>
        <end position="228"/>
    </location>
</feature>
<evidence type="ECO:0000256" key="1">
    <source>
        <dbReference type="SAM" id="SignalP"/>
    </source>
</evidence>
<dbReference type="OrthoDB" id="9763050at2"/>
<dbReference type="SUPFAM" id="SSF88713">
    <property type="entry name" value="Glycoside hydrolase/deacetylase"/>
    <property type="match status" value="1"/>
</dbReference>
<dbReference type="PROSITE" id="PS51677">
    <property type="entry name" value="NODB"/>
    <property type="match status" value="1"/>
</dbReference>
<dbReference type="GO" id="GO:0016810">
    <property type="term" value="F:hydrolase activity, acting on carbon-nitrogen (but not peptide) bonds"/>
    <property type="evidence" value="ECO:0007669"/>
    <property type="project" value="InterPro"/>
</dbReference>
<evidence type="ECO:0000259" key="2">
    <source>
        <dbReference type="PROSITE" id="PS51677"/>
    </source>
</evidence>
<dbReference type="GO" id="GO:0005975">
    <property type="term" value="P:carbohydrate metabolic process"/>
    <property type="evidence" value="ECO:0007669"/>
    <property type="project" value="InterPro"/>
</dbReference>
<name>A0A3E0IAS6_9PSEU</name>
<sequence>MIRSVLAGAAAALAVHALPAVTASLPVRQRFAPRLSGVGDQTRVALTIDDGPHPVATPRFLDLLDRERVQATFFLLGQELVRNPGLGKEIVAAGHEIAVHGWEHRMLVLRGPRATRDDITRAHEYIAEVTGVTPRWYRPPYGVLSTAAAVTARRLGLTPVLWTSWGRDWETRATPDFVYETVVRDLHGGGTVLLHDSDCTSAPGSWAATLGALPRILAECDHRGLKVGPLRSHQVN</sequence>
<comment type="caution">
    <text evidence="3">The sequence shown here is derived from an EMBL/GenBank/DDBJ whole genome shotgun (WGS) entry which is preliminary data.</text>
</comment>
<protein>
    <submittedName>
        <fullName evidence="3">Peptidoglycan/xylan/chitin deacetylase (PgdA/CDA1 family)</fullName>
    </submittedName>
</protein>
<keyword evidence="4" id="KW-1185">Reference proteome</keyword>
<dbReference type="PANTHER" id="PTHR10587:SF137">
    <property type="entry name" value="4-DEOXY-4-FORMAMIDO-L-ARABINOSE-PHOSPHOUNDECAPRENOL DEFORMYLASE ARND-RELATED"/>
    <property type="match status" value="1"/>
</dbReference>
<accession>A0A3E0IAS6</accession>
<reference evidence="3 4" key="1">
    <citation type="submission" date="2018-08" db="EMBL/GenBank/DDBJ databases">
        <title>Genomic Encyclopedia of Archaeal and Bacterial Type Strains, Phase II (KMG-II): from individual species to whole genera.</title>
        <authorList>
            <person name="Goeker M."/>
        </authorList>
    </citation>
    <scope>NUCLEOTIDE SEQUENCE [LARGE SCALE GENOMIC DNA]</scope>
    <source>
        <strain evidence="3 4">DSM 45791</strain>
    </source>
</reference>
<dbReference type="Pfam" id="PF01522">
    <property type="entry name" value="Polysacc_deac_1"/>
    <property type="match status" value="1"/>
</dbReference>
<dbReference type="EMBL" id="QUNO01000001">
    <property type="protein sequence ID" value="REH55245.1"/>
    <property type="molecule type" value="Genomic_DNA"/>
</dbReference>
<dbReference type="InterPro" id="IPR011330">
    <property type="entry name" value="Glyco_hydro/deAcase_b/a-brl"/>
</dbReference>
<feature type="chain" id="PRO_5039509607" evidence="1">
    <location>
        <begin position="23"/>
        <end position="236"/>
    </location>
</feature>
<keyword evidence="1" id="KW-0732">Signal</keyword>
<evidence type="ECO:0000313" key="4">
    <source>
        <dbReference type="Proteomes" id="UP000256269"/>
    </source>
</evidence>
<proteinExistence type="predicted"/>
<dbReference type="InterPro" id="IPR050248">
    <property type="entry name" value="Polysacc_deacetylase_ArnD"/>
</dbReference>
<dbReference type="AlphaFoldDB" id="A0A3E0IAS6"/>
<dbReference type="RefSeq" id="WP_116172207.1">
    <property type="nucleotide sequence ID" value="NZ_CP144375.1"/>
</dbReference>
<dbReference type="InterPro" id="IPR002509">
    <property type="entry name" value="NODB_dom"/>
</dbReference>
<dbReference type="CDD" id="cd10959">
    <property type="entry name" value="CE4_NodB_like_3"/>
    <property type="match status" value="1"/>
</dbReference>
<dbReference type="PANTHER" id="PTHR10587">
    <property type="entry name" value="GLYCOSYL TRANSFERASE-RELATED"/>
    <property type="match status" value="1"/>
</dbReference>
<evidence type="ECO:0000313" key="3">
    <source>
        <dbReference type="EMBL" id="REH55245.1"/>
    </source>
</evidence>